<dbReference type="Proteomes" id="UP000004913">
    <property type="component" value="Unassembled WGS sequence"/>
</dbReference>
<dbReference type="CDD" id="cd05289">
    <property type="entry name" value="MDR_like_2"/>
    <property type="match status" value="1"/>
</dbReference>
<dbReference type="PANTHER" id="PTHR43482">
    <property type="entry name" value="PROTEIN AST1-RELATED"/>
    <property type="match status" value="1"/>
</dbReference>
<name>F5J290_9BACT</name>
<proteinExistence type="predicted"/>
<comment type="caution">
    <text evidence="2">The sequence shown here is derived from an EMBL/GenBank/DDBJ whole genome shotgun (WGS) entry which is preliminary data.</text>
</comment>
<dbReference type="GO" id="GO:0016491">
    <property type="term" value="F:oxidoreductase activity"/>
    <property type="evidence" value="ECO:0007669"/>
    <property type="project" value="InterPro"/>
</dbReference>
<dbReference type="OrthoDB" id="9787435at2"/>
<organism evidence="2 3">
    <name type="scientific">Dysgonomonas gadei ATCC BAA-286</name>
    <dbReference type="NCBI Taxonomy" id="742766"/>
    <lineage>
        <taxon>Bacteria</taxon>
        <taxon>Pseudomonadati</taxon>
        <taxon>Bacteroidota</taxon>
        <taxon>Bacteroidia</taxon>
        <taxon>Bacteroidales</taxon>
        <taxon>Dysgonomonadaceae</taxon>
        <taxon>Dysgonomonas</taxon>
    </lineage>
</organism>
<dbReference type="STRING" id="742766.HMPREF9455_03349"/>
<dbReference type="SMART" id="SM00829">
    <property type="entry name" value="PKS_ER"/>
    <property type="match status" value="1"/>
</dbReference>
<gene>
    <name evidence="2" type="ORF">HMPREF9455_03349</name>
</gene>
<protein>
    <recommendedName>
        <fullName evidence="1">Enoyl reductase (ER) domain-containing protein</fullName>
    </recommendedName>
</protein>
<dbReference type="Gene3D" id="3.90.180.10">
    <property type="entry name" value="Medium-chain alcohol dehydrogenases, catalytic domain"/>
    <property type="match status" value="1"/>
</dbReference>
<dbReference type="InterPro" id="IPR052585">
    <property type="entry name" value="Lipid_raft_assoc_Zn_ADH"/>
</dbReference>
<dbReference type="InterPro" id="IPR013154">
    <property type="entry name" value="ADH-like_N"/>
</dbReference>
<dbReference type="eggNOG" id="COG0604">
    <property type="taxonomic scope" value="Bacteria"/>
</dbReference>
<dbReference type="Pfam" id="PF08240">
    <property type="entry name" value="ADH_N"/>
    <property type="match status" value="1"/>
</dbReference>
<dbReference type="InterPro" id="IPR011032">
    <property type="entry name" value="GroES-like_sf"/>
</dbReference>
<dbReference type="HOGENOM" id="CLU_026673_3_3_10"/>
<dbReference type="SUPFAM" id="SSF51735">
    <property type="entry name" value="NAD(P)-binding Rossmann-fold domains"/>
    <property type="match status" value="1"/>
</dbReference>
<sequence>MKAMVLKEQGGVENFYLEELPLPSVNKNEILIRSRAIGINPADAIVRANKRLDSLFLNEKYKILGWDISGIIVAKGSEVNEFNIGDEIFGTIHHPDSSGKAYAEYVAAPKDQITIKPANITHQQAVASTLAALTILQPFRKVGIKSGDKVLITAAGDGVGHFAVQLAKYFGAYVIAVASENKKEFVMGLGVDQFIDYRKERFEDIVQNIDIVVDAVRSDQHISRSLKVIKPGGKLISLWSHITTENAMKAQEKQINAFYNAVRSSGNDMRFIAELLETGKLRPYISKEYTFEEIPLAHKEIEKNSTKGKIIISL</sequence>
<evidence type="ECO:0000313" key="2">
    <source>
        <dbReference type="EMBL" id="EGK00210.1"/>
    </source>
</evidence>
<keyword evidence="3" id="KW-1185">Reference proteome</keyword>
<evidence type="ECO:0000313" key="3">
    <source>
        <dbReference type="Proteomes" id="UP000004913"/>
    </source>
</evidence>
<dbReference type="Pfam" id="PF13602">
    <property type="entry name" value="ADH_zinc_N_2"/>
    <property type="match status" value="1"/>
</dbReference>
<dbReference type="PANTHER" id="PTHR43482:SF1">
    <property type="entry name" value="PROTEIN AST1-RELATED"/>
    <property type="match status" value="1"/>
</dbReference>
<dbReference type="AlphaFoldDB" id="F5J290"/>
<feature type="domain" description="Enoyl reductase (ER)" evidence="1">
    <location>
        <begin position="10"/>
        <end position="312"/>
    </location>
</feature>
<dbReference type="InterPro" id="IPR020843">
    <property type="entry name" value="ER"/>
</dbReference>
<dbReference type="EMBL" id="ADLV01000039">
    <property type="protein sequence ID" value="EGK00210.1"/>
    <property type="molecule type" value="Genomic_DNA"/>
</dbReference>
<dbReference type="Gene3D" id="3.40.50.720">
    <property type="entry name" value="NAD(P)-binding Rossmann-like Domain"/>
    <property type="match status" value="1"/>
</dbReference>
<dbReference type="RefSeq" id="WP_006800882.1">
    <property type="nucleotide sequence ID" value="NZ_GL891988.1"/>
</dbReference>
<reference evidence="2 3" key="1">
    <citation type="submission" date="2011-04" db="EMBL/GenBank/DDBJ databases">
        <title>The Genome Sequence of Dysgonomonas gadei ATCC BAA-286.</title>
        <authorList>
            <consortium name="The Broad Institute Genome Sequencing Platform"/>
            <person name="Earl A."/>
            <person name="Ward D."/>
            <person name="Feldgarden M."/>
            <person name="Gevers D."/>
            <person name="Pudlo N."/>
            <person name="Martens E."/>
            <person name="Allen-Vercoe E."/>
            <person name="Young S.K."/>
            <person name="Zeng Q."/>
            <person name="Gargeya S."/>
            <person name="Fitzgerald M."/>
            <person name="Haas B."/>
            <person name="Abouelleil A."/>
            <person name="Alvarado L."/>
            <person name="Arachchi H.M."/>
            <person name="Berlin A."/>
            <person name="Brown A."/>
            <person name="Chapman S.B."/>
            <person name="Chen Z."/>
            <person name="Dunbar C."/>
            <person name="Freedman E."/>
            <person name="Gearin G."/>
            <person name="Gellesch M."/>
            <person name="Goldberg J."/>
            <person name="Griggs A."/>
            <person name="Gujja S."/>
            <person name="Heiman D."/>
            <person name="Howarth C."/>
            <person name="Larson L."/>
            <person name="Lui A."/>
            <person name="MacDonald P.J.P."/>
            <person name="Mehta T."/>
            <person name="Montmayeur A."/>
            <person name="Murphy C."/>
            <person name="Neiman D."/>
            <person name="Pearson M."/>
            <person name="Priest M."/>
            <person name="Roberts A."/>
            <person name="Saif S."/>
            <person name="Shea T."/>
            <person name="Shenoy N."/>
            <person name="Sisk P."/>
            <person name="Stolte C."/>
            <person name="Sykes S."/>
            <person name="Yandava C."/>
            <person name="Wortman J."/>
            <person name="Nusbaum C."/>
            <person name="Birren B."/>
        </authorList>
    </citation>
    <scope>NUCLEOTIDE SEQUENCE [LARGE SCALE GENOMIC DNA]</scope>
    <source>
        <strain evidence="2 3">ATCC BAA-286</strain>
    </source>
</reference>
<dbReference type="SUPFAM" id="SSF50129">
    <property type="entry name" value="GroES-like"/>
    <property type="match status" value="1"/>
</dbReference>
<dbReference type="InterPro" id="IPR036291">
    <property type="entry name" value="NAD(P)-bd_dom_sf"/>
</dbReference>
<evidence type="ECO:0000259" key="1">
    <source>
        <dbReference type="SMART" id="SM00829"/>
    </source>
</evidence>
<accession>F5J290</accession>